<dbReference type="Proteomes" id="UP000036987">
    <property type="component" value="Unassembled WGS sequence"/>
</dbReference>
<dbReference type="InterPro" id="IPR011417">
    <property type="entry name" value="ANTH_dom"/>
</dbReference>
<keyword evidence="11" id="KW-1185">Reference proteome</keyword>
<evidence type="ECO:0000256" key="1">
    <source>
        <dbReference type="ARBA" id="ARBA00004132"/>
    </source>
</evidence>
<evidence type="ECO:0000256" key="7">
    <source>
        <dbReference type="ARBA" id="ARBA00023176"/>
    </source>
</evidence>
<dbReference type="STRING" id="29655.A0A0K9PHM2"/>
<dbReference type="Gene3D" id="1.25.40.90">
    <property type="match status" value="1"/>
</dbReference>
<keyword evidence="4" id="KW-0254">Endocytosis</keyword>
<proteinExistence type="predicted"/>
<dbReference type="GO" id="GO:0032050">
    <property type="term" value="F:clathrin heavy chain binding"/>
    <property type="evidence" value="ECO:0000318"/>
    <property type="project" value="GO_Central"/>
</dbReference>
<evidence type="ECO:0000256" key="6">
    <source>
        <dbReference type="ARBA" id="ARBA00023136"/>
    </source>
</evidence>
<dbReference type="PROSITE" id="PS50942">
    <property type="entry name" value="ENTH"/>
    <property type="match status" value="1"/>
</dbReference>
<dbReference type="InterPro" id="IPR048050">
    <property type="entry name" value="ANTH_N_plant"/>
</dbReference>
<keyword evidence="7" id="KW-0168">Coated pit</keyword>
<dbReference type="GO" id="GO:0005794">
    <property type="term" value="C:Golgi apparatus"/>
    <property type="evidence" value="ECO:0007669"/>
    <property type="project" value="UniProtKB-SubCell"/>
</dbReference>
<evidence type="ECO:0000313" key="10">
    <source>
        <dbReference type="EMBL" id="KMZ68456.1"/>
    </source>
</evidence>
<protein>
    <submittedName>
        <fullName evidence="10">Putative clathrin assembly protein</fullName>
    </submittedName>
</protein>
<comment type="caution">
    <text evidence="10">The sequence shown here is derived from an EMBL/GenBank/DDBJ whole genome shotgun (WGS) entry which is preliminary data.</text>
</comment>
<dbReference type="GO" id="GO:0000149">
    <property type="term" value="F:SNARE binding"/>
    <property type="evidence" value="ECO:0000318"/>
    <property type="project" value="GO_Central"/>
</dbReference>
<sequence>MNRLRNFVVTLKDRASLSKAGLLSDDVDTVVIRLTTHRPSKSPVNPEHVSAFLSFGNSSRTCAASAINALLSRLNSTRSPTVVLKCLNVIHHVIRHGSFILHDQLFSLLHPKLFGGYNHLNLSGFRRGSLAYSSWIRWYARFLELIISTYRIIDMNFDFIVWRGNVEDKEKLLTMVNNELIRELDALVHILEEIRNVSNYVEYNGNNRLAKEILRLVDEDRVSMEFGILARMKELCERMDHIGFGDLVQLNCLLRSSYFEYRINNRKNDHGDVLSKVVSELREKATVVAVEVEKGAEIQENNG</sequence>
<evidence type="ECO:0000256" key="8">
    <source>
        <dbReference type="ARBA" id="ARBA00023329"/>
    </source>
</evidence>
<dbReference type="InterPro" id="IPR013809">
    <property type="entry name" value="ENTH"/>
</dbReference>
<dbReference type="SUPFAM" id="SSF48464">
    <property type="entry name" value="ENTH/VHS domain"/>
    <property type="match status" value="1"/>
</dbReference>
<dbReference type="PANTHER" id="PTHR22951:SF76">
    <property type="entry name" value="OS09G0468150 PROTEIN"/>
    <property type="match status" value="1"/>
</dbReference>
<dbReference type="InterPro" id="IPR045192">
    <property type="entry name" value="AP180-like"/>
</dbReference>
<evidence type="ECO:0000256" key="2">
    <source>
        <dbReference type="ARBA" id="ARBA00004555"/>
    </source>
</evidence>
<evidence type="ECO:0000313" key="11">
    <source>
        <dbReference type="Proteomes" id="UP000036987"/>
    </source>
</evidence>
<dbReference type="SMART" id="SM00273">
    <property type="entry name" value="ENTH"/>
    <property type="match status" value="1"/>
</dbReference>
<evidence type="ECO:0000256" key="4">
    <source>
        <dbReference type="ARBA" id="ARBA00022583"/>
    </source>
</evidence>
<evidence type="ECO:0000259" key="9">
    <source>
        <dbReference type="PROSITE" id="PS50942"/>
    </source>
</evidence>
<feature type="domain" description="ENTH" evidence="9">
    <location>
        <begin position="19"/>
        <end position="157"/>
    </location>
</feature>
<dbReference type="GO" id="GO:0006900">
    <property type="term" value="P:vesicle budding from membrane"/>
    <property type="evidence" value="ECO:0000318"/>
    <property type="project" value="GO_Central"/>
</dbReference>
<dbReference type="EMBL" id="LFYR01000839">
    <property type="protein sequence ID" value="KMZ68456.1"/>
    <property type="molecule type" value="Genomic_DNA"/>
</dbReference>
<gene>
    <name evidence="10" type="ORF">ZOSMA_23G01150</name>
</gene>
<evidence type="ECO:0000256" key="5">
    <source>
        <dbReference type="ARBA" id="ARBA00023034"/>
    </source>
</evidence>
<reference evidence="11" key="1">
    <citation type="journal article" date="2016" name="Nature">
        <title>The genome of the seagrass Zostera marina reveals angiosperm adaptation to the sea.</title>
        <authorList>
            <person name="Olsen J.L."/>
            <person name="Rouze P."/>
            <person name="Verhelst B."/>
            <person name="Lin Y.-C."/>
            <person name="Bayer T."/>
            <person name="Collen J."/>
            <person name="Dattolo E."/>
            <person name="De Paoli E."/>
            <person name="Dittami S."/>
            <person name="Maumus F."/>
            <person name="Michel G."/>
            <person name="Kersting A."/>
            <person name="Lauritano C."/>
            <person name="Lohaus R."/>
            <person name="Toepel M."/>
            <person name="Tonon T."/>
            <person name="Vanneste K."/>
            <person name="Amirebrahimi M."/>
            <person name="Brakel J."/>
            <person name="Bostroem C."/>
            <person name="Chovatia M."/>
            <person name="Grimwood J."/>
            <person name="Jenkins J.W."/>
            <person name="Jueterbock A."/>
            <person name="Mraz A."/>
            <person name="Stam W.T."/>
            <person name="Tice H."/>
            <person name="Bornberg-Bauer E."/>
            <person name="Green P.J."/>
            <person name="Pearson G.A."/>
            <person name="Procaccini G."/>
            <person name="Duarte C.M."/>
            <person name="Schmutz J."/>
            <person name="Reusch T.B.H."/>
            <person name="Van de Peer Y."/>
        </authorList>
    </citation>
    <scope>NUCLEOTIDE SEQUENCE [LARGE SCALE GENOMIC DNA]</scope>
    <source>
        <strain evidence="11">cv. Finnish</strain>
    </source>
</reference>
<keyword evidence="6" id="KW-0472">Membrane</keyword>
<dbReference type="GO" id="GO:0072583">
    <property type="term" value="P:clathrin-dependent endocytosis"/>
    <property type="evidence" value="ECO:0000318"/>
    <property type="project" value="GO_Central"/>
</dbReference>
<organism evidence="10 11">
    <name type="scientific">Zostera marina</name>
    <name type="common">Eelgrass</name>
    <dbReference type="NCBI Taxonomy" id="29655"/>
    <lineage>
        <taxon>Eukaryota</taxon>
        <taxon>Viridiplantae</taxon>
        <taxon>Streptophyta</taxon>
        <taxon>Embryophyta</taxon>
        <taxon>Tracheophyta</taxon>
        <taxon>Spermatophyta</taxon>
        <taxon>Magnoliopsida</taxon>
        <taxon>Liliopsida</taxon>
        <taxon>Zosteraceae</taxon>
        <taxon>Zostera</taxon>
    </lineage>
</organism>
<dbReference type="CDD" id="cd16987">
    <property type="entry name" value="ANTH_N_AP180_plant"/>
    <property type="match status" value="1"/>
</dbReference>
<dbReference type="GO" id="GO:0048268">
    <property type="term" value="P:clathrin coat assembly"/>
    <property type="evidence" value="ECO:0007669"/>
    <property type="project" value="InterPro"/>
</dbReference>
<evidence type="ECO:0000256" key="3">
    <source>
        <dbReference type="ARBA" id="ARBA00004600"/>
    </source>
</evidence>
<dbReference type="InterPro" id="IPR008942">
    <property type="entry name" value="ENTH_VHS"/>
</dbReference>
<comment type="subcellular location">
    <subcellularLocation>
        <location evidence="1">Cytoplasmic vesicle</location>
        <location evidence="1">Clathrin-coated vesicle</location>
    </subcellularLocation>
    <subcellularLocation>
        <location evidence="2">Golgi apparatus</location>
    </subcellularLocation>
    <subcellularLocation>
        <location evidence="3">Membrane</location>
        <location evidence="3">Clathrin-coated pit</location>
    </subcellularLocation>
</comment>
<dbReference type="PANTHER" id="PTHR22951">
    <property type="entry name" value="CLATHRIN ASSEMBLY PROTEIN"/>
    <property type="match status" value="1"/>
</dbReference>
<dbReference type="GO" id="GO:0005905">
    <property type="term" value="C:clathrin-coated pit"/>
    <property type="evidence" value="ECO:0000318"/>
    <property type="project" value="GO_Central"/>
</dbReference>
<keyword evidence="5" id="KW-0333">Golgi apparatus</keyword>
<dbReference type="GO" id="GO:0005546">
    <property type="term" value="F:phosphatidylinositol-4,5-bisphosphate binding"/>
    <property type="evidence" value="ECO:0000318"/>
    <property type="project" value="GO_Central"/>
</dbReference>
<dbReference type="GO" id="GO:0005545">
    <property type="term" value="F:1-phosphatidylinositol binding"/>
    <property type="evidence" value="ECO:0000318"/>
    <property type="project" value="GO_Central"/>
</dbReference>
<keyword evidence="8" id="KW-0968">Cytoplasmic vesicle</keyword>
<dbReference type="OMA" id="WYASYLE"/>
<accession>A0A0K9PHM2</accession>
<dbReference type="GO" id="GO:0030136">
    <property type="term" value="C:clathrin-coated vesicle"/>
    <property type="evidence" value="ECO:0000318"/>
    <property type="project" value="GO_Central"/>
</dbReference>
<dbReference type="AlphaFoldDB" id="A0A0K9PHM2"/>
<dbReference type="Pfam" id="PF07651">
    <property type="entry name" value="ANTH"/>
    <property type="match status" value="1"/>
</dbReference>
<name>A0A0K9PHM2_ZOSMR</name>
<dbReference type="OrthoDB" id="44015at2759"/>